<comment type="subcellular location">
    <subcellularLocation>
        <location evidence="1">Cytoplasm</location>
    </subcellularLocation>
</comment>
<reference evidence="6" key="1">
    <citation type="submission" date="2005-10" db="EMBL/GenBank/DDBJ databases">
        <authorList>
            <person name="Loftus B.J."/>
            <person name="Nene V.M."/>
            <person name="Hannick L.I."/>
            <person name="Bidwell S."/>
            <person name="Haas B."/>
            <person name="Amedeo P."/>
            <person name="Orvis J."/>
            <person name="Wortman J.R."/>
            <person name="White O.R."/>
            <person name="Salzberg S."/>
            <person name="Shumway M."/>
            <person name="Koo H."/>
            <person name="Zhao Y."/>
            <person name="Holmes M."/>
            <person name="Miller J."/>
            <person name="Schatz M."/>
            <person name="Pop M."/>
            <person name="Pai G."/>
            <person name="Utterback T."/>
            <person name="Rogers Y.-H."/>
            <person name="Kravitz S."/>
            <person name="Fraser C.M."/>
        </authorList>
    </citation>
    <scope>NUCLEOTIDE SEQUENCE</scope>
    <source>
        <strain evidence="6">Liverpool</strain>
    </source>
</reference>
<evidence type="ECO:0000256" key="3">
    <source>
        <dbReference type="ARBA" id="ARBA00023038"/>
    </source>
</evidence>
<dbReference type="Proteomes" id="UP000682892">
    <property type="component" value="Unassembled WGS sequence"/>
</dbReference>
<sequence length="624" mass="69262">MVLDIALSRYDNTTPFGFKLIGGADFHVPLQVVKIIPGSIAEEVGMYLGDVVVRINDIPTSNMSYYDAHQLLACAGNRFVLGILRAREIPPQQRAIVKEKTPCGEADFNSMPKPFWSPGAFSGAPQTNEEREIEQKIPDVPITDEQIAEILSGEAEVLKQHNVIGVNFKKMIPTSGVFKQSEVFKTLNSELVQAEEDKDKKWTTFMQKPSRPAPKTREERMRELNPPTERYQVRIVKQPKPKIAPDYKPPKSPEPEPEPEPVPFYDEYLYERNEVEVETIKSLESEPVMENPGNIPVPNSEDPIQNPEDTPGSNPTGTDSDTADNLHPSNADTQGSPAPESEEDETSEEFRTQLQSVQKQLEALSSLPITIQATIAALTEQLSVLAQPKRKSKSITPRPEAGSSATTQADGADASASSGDAVPEVSETFEVTEYSKTEASAAESEQSASSDDGEHIIYTDEQLEKLQEKMREHDIEWTDRNDKSSESSSQAGIVEEGDTRTAVQNELKLQVVKKKKKAVSAFGPLTPQERPIYLPGGRKWRNAKDAFNEQFIAEVISSQAELIQGTTLGVNFLKYQKPEKDLTFIKNSDVYKLIHDQDAPKSGIELRPELVLAEEDVRKCVSPC</sequence>
<reference evidence="6" key="3">
    <citation type="submission" date="2012-09" db="EMBL/GenBank/DDBJ databases">
        <authorList>
            <consortium name="VectorBase"/>
        </authorList>
    </citation>
    <scope>NUCLEOTIDE SEQUENCE</scope>
    <source>
        <strain evidence="6">Liverpool</strain>
    </source>
</reference>
<feature type="compositionally biased region" description="Polar residues" evidence="4">
    <location>
        <begin position="307"/>
        <end position="320"/>
    </location>
</feature>
<dbReference type="GO" id="GO:0001725">
    <property type="term" value="C:stress fiber"/>
    <property type="evidence" value="ECO:0007669"/>
    <property type="project" value="TreeGrafter"/>
</dbReference>
<evidence type="ECO:0000313" key="6">
    <source>
        <dbReference type="EMBL" id="EAT38166.1"/>
    </source>
</evidence>
<feature type="compositionally biased region" description="Polar residues" evidence="4">
    <location>
        <begin position="327"/>
        <end position="336"/>
    </location>
</feature>
<evidence type="ECO:0000313" key="7">
    <source>
        <dbReference type="Proteomes" id="UP000682892"/>
    </source>
</evidence>
<accession>Q16UH1</accession>
<dbReference type="GO" id="GO:0005912">
    <property type="term" value="C:adherens junction"/>
    <property type="evidence" value="ECO:0007669"/>
    <property type="project" value="TreeGrafter"/>
</dbReference>
<feature type="compositionally biased region" description="Low complexity" evidence="4">
    <location>
        <begin position="403"/>
        <end position="421"/>
    </location>
</feature>
<dbReference type="GO" id="GO:0003779">
    <property type="term" value="F:actin binding"/>
    <property type="evidence" value="ECO:0007669"/>
    <property type="project" value="TreeGrafter"/>
</dbReference>
<feature type="compositionally biased region" description="Basic and acidic residues" evidence="4">
    <location>
        <begin position="474"/>
        <end position="485"/>
    </location>
</feature>
<keyword evidence="3" id="KW-0862">Zinc</keyword>
<dbReference type="GO" id="GO:0030018">
    <property type="term" value="C:Z disc"/>
    <property type="evidence" value="ECO:0007669"/>
    <property type="project" value="TreeGrafter"/>
</dbReference>
<dbReference type="STRING" id="7159.Q16UH1"/>
<dbReference type="Pfam" id="PF17820">
    <property type="entry name" value="PDZ_6"/>
    <property type="match status" value="1"/>
</dbReference>
<dbReference type="InterPro" id="IPR050604">
    <property type="entry name" value="PDZ-LIM_domain"/>
</dbReference>
<evidence type="ECO:0000256" key="4">
    <source>
        <dbReference type="SAM" id="MobiDB-lite"/>
    </source>
</evidence>
<feature type="compositionally biased region" description="Basic and acidic residues" evidence="4">
    <location>
        <begin position="269"/>
        <end position="284"/>
    </location>
</feature>
<dbReference type="InterPro" id="IPR001478">
    <property type="entry name" value="PDZ"/>
</dbReference>
<reference evidence="6" key="2">
    <citation type="journal article" date="2007" name="Science">
        <title>Genome sequence of Aedes aegypti, a major arbovirus vector.</title>
        <authorList>
            <person name="Nene V."/>
            <person name="Wortman J.R."/>
            <person name="Lawson D."/>
            <person name="Haas B."/>
            <person name="Kodira C."/>
            <person name="Tu Z.J."/>
            <person name="Loftus B."/>
            <person name="Xi Z."/>
            <person name="Megy K."/>
            <person name="Grabherr M."/>
            <person name="Ren Q."/>
            <person name="Zdobnov E.M."/>
            <person name="Lobo N.F."/>
            <person name="Campbell K.S."/>
            <person name="Brown S.E."/>
            <person name="Bonaldo M.F."/>
            <person name="Zhu J."/>
            <person name="Sinkins S.P."/>
            <person name="Hogenkamp D.G."/>
            <person name="Amedeo P."/>
            <person name="Arensburger P."/>
            <person name="Atkinson P.W."/>
            <person name="Bidwell S."/>
            <person name="Biedler J."/>
            <person name="Birney E."/>
            <person name="Bruggner R.V."/>
            <person name="Costas J."/>
            <person name="Coy M.R."/>
            <person name="Crabtree J."/>
            <person name="Crawford M."/>
            <person name="Debruyn B."/>
            <person name="Decaprio D."/>
            <person name="Eiglmeier K."/>
            <person name="Eisenstadt E."/>
            <person name="El-Dorry H."/>
            <person name="Gelbart W.M."/>
            <person name="Gomes S.L."/>
            <person name="Hammond M."/>
            <person name="Hannick L.I."/>
            <person name="Hogan J.R."/>
            <person name="Holmes M.H."/>
            <person name="Jaffe D."/>
            <person name="Johnston J.S."/>
            <person name="Kennedy R.C."/>
            <person name="Koo H."/>
            <person name="Kravitz S."/>
            <person name="Kriventseva E.V."/>
            <person name="Kulp D."/>
            <person name="Labutti K."/>
            <person name="Lee E."/>
            <person name="Li S."/>
            <person name="Lovin D.D."/>
            <person name="Mao C."/>
            <person name="Mauceli E."/>
            <person name="Menck C.F."/>
            <person name="Miller J.R."/>
            <person name="Montgomery P."/>
            <person name="Mori A."/>
            <person name="Nascimento A.L."/>
            <person name="Naveira H.F."/>
            <person name="Nusbaum C."/>
            <person name="O'leary S."/>
            <person name="Orvis J."/>
            <person name="Pertea M."/>
            <person name="Quesneville H."/>
            <person name="Reidenbach K.R."/>
            <person name="Rogers Y.H."/>
            <person name="Roth C.W."/>
            <person name="Schneider J.R."/>
            <person name="Schatz M."/>
            <person name="Shumway M."/>
            <person name="Stanke M."/>
            <person name="Stinson E.O."/>
            <person name="Tubio J.M."/>
            <person name="Vanzee J.P."/>
            <person name="Verjovski-Almeida S."/>
            <person name="Werner D."/>
            <person name="White O."/>
            <person name="Wyder S."/>
            <person name="Zeng Q."/>
            <person name="Zhao Q."/>
            <person name="Zhao Y."/>
            <person name="Hill C.A."/>
            <person name="Raikhel A.S."/>
            <person name="Soares M.B."/>
            <person name="Knudson D.L."/>
            <person name="Lee N.H."/>
            <person name="Galagan J."/>
            <person name="Salzberg S.L."/>
            <person name="Paulsen I.T."/>
            <person name="Dimopoulos G."/>
            <person name="Collins F.H."/>
            <person name="Birren B."/>
            <person name="Fraser-Liggett C.M."/>
            <person name="Severson D.W."/>
        </authorList>
    </citation>
    <scope>NUCLEOTIDE SEQUENCE [LARGE SCALE GENOMIC DNA]</scope>
    <source>
        <strain evidence="6">Liverpool</strain>
    </source>
</reference>
<dbReference type="PhylomeDB" id="Q16UH1"/>
<dbReference type="PANTHER" id="PTHR24214">
    <property type="entry name" value="PDZ AND LIM DOMAIN PROTEIN ZASP"/>
    <property type="match status" value="1"/>
</dbReference>
<dbReference type="eggNOG" id="KOG3528">
    <property type="taxonomic scope" value="Eukaryota"/>
</dbReference>
<dbReference type="Gene3D" id="2.30.42.10">
    <property type="match status" value="1"/>
</dbReference>
<dbReference type="VEuPathDB" id="VectorBase:AAEL019439"/>
<dbReference type="AlphaFoldDB" id="Q16UH1"/>
<dbReference type="EMBL" id="CH477622">
    <property type="protein sequence ID" value="EAT38166.1"/>
    <property type="molecule type" value="Genomic_DNA"/>
</dbReference>
<dbReference type="InterPro" id="IPR036034">
    <property type="entry name" value="PDZ_sf"/>
</dbReference>
<dbReference type="PROSITE" id="PS50106">
    <property type="entry name" value="PDZ"/>
    <property type="match status" value="1"/>
</dbReference>
<feature type="region of interest" description="Disordered" evidence="4">
    <location>
        <begin position="206"/>
        <end position="355"/>
    </location>
</feature>
<keyword evidence="3" id="KW-0479">Metal-binding</keyword>
<name>Q16UH1_AEDAE</name>
<dbReference type="CDD" id="cd23068">
    <property type="entry name" value="PDZ_ZASP52-like"/>
    <property type="match status" value="1"/>
</dbReference>
<feature type="compositionally biased region" description="Low complexity" evidence="4">
    <location>
        <begin position="437"/>
        <end position="450"/>
    </location>
</feature>
<evidence type="ECO:0000259" key="5">
    <source>
        <dbReference type="PROSITE" id="PS50106"/>
    </source>
</evidence>
<dbReference type="SMART" id="SM00228">
    <property type="entry name" value="PDZ"/>
    <property type="match status" value="1"/>
</dbReference>
<dbReference type="PANTHER" id="PTHR24214:SF38">
    <property type="entry name" value="PDZ AND LIM DOMAIN PROTEIN ZASP-RELATED"/>
    <property type="match status" value="1"/>
</dbReference>
<dbReference type="GO" id="GO:0030036">
    <property type="term" value="P:actin cytoskeleton organization"/>
    <property type="evidence" value="ECO:0007669"/>
    <property type="project" value="TreeGrafter"/>
</dbReference>
<gene>
    <name evidence="6" type="ORF">AaeL_AAEL009910</name>
</gene>
<evidence type="ECO:0000256" key="2">
    <source>
        <dbReference type="ARBA" id="ARBA00022490"/>
    </source>
</evidence>
<keyword evidence="2" id="KW-0963">Cytoplasm</keyword>
<proteinExistence type="predicted"/>
<feature type="domain" description="PDZ" evidence="5">
    <location>
        <begin position="4"/>
        <end position="87"/>
    </location>
</feature>
<dbReference type="GO" id="GO:0051371">
    <property type="term" value="F:muscle alpha-actinin binding"/>
    <property type="evidence" value="ECO:0007669"/>
    <property type="project" value="TreeGrafter"/>
</dbReference>
<feature type="region of interest" description="Disordered" evidence="4">
    <location>
        <begin position="474"/>
        <end position="497"/>
    </location>
</feature>
<dbReference type="GO" id="GO:0031941">
    <property type="term" value="C:filamentous actin"/>
    <property type="evidence" value="ECO:0007669"/>
    <property type="project" value="TreeGrafter"/>
</dbReference>
<evidence type="ECO:0000256" key="1">
    <source>
        <dbReference type="ARBA" id="ARBA00004496"/>
    </source>
</evidence>
<organism evidence="6 7">
    <name type="scientific">Aedes aegypti</name>
    <name type="common">Yellowfever mosquito</name>
    <name type="synonym">Culex aegypti</name>
    <dbReference type="NCBI Taxonomy" id="7159"/>
    <lineage>
        <taxon>Eukaryota</taxon>
        <taxon>Metazoa</taxon>
        <taxon>Ecdysozoa</taxon>
        <taxon>Arthropoda</taxon>
        <taxon>Hexapoda</taxon>
        <taxon>Insecta</taxon>
        <taxon>Pterygota</taxon>
        <taxon>Neoptera</taxon>
        <taxon>Endopterygota</taxon>
        <taxon>Diptera</taxon>
        <taxon>Nematocera</taxon>
        <taxon>Culicoidea</taxon>
        <taxon>Culicidae</taxon>
        <taxon>Culicinae</taxon>
        <taxon>Aedini</taxon>
        <taxon>Aedes</taxon>
        <taxon>Stegomyia</taxon>
    </lineage>
</organism>
<feature type="region of interest" description="Disordered" evidence="4">
    <location>
        <begin position="383"/>
        <end position="462"/>
    </location>
</feature>
<feature type="compositionally biased region" description="Basic and acidic residues" evidence="4">
    <location>
        <begin position="243"/>
        <end position="254"/>
    </location>
</feature>
<dbReference type="OMA" id="DAGAKNY"/>
<feature type="compositionally biased region" description="Basic and acidic residues" evidence="4">
    <location>
        <begin position="452"/>
        <end position="462"/>
    </location>
</feature>
<dbReference type="GO" id="GO:0061061">
    <property type="term" value="P:muscle structure development"/>
    <property type="evidence" value="ECO:0007669"/>
    <property type="project" value="TreeGrafter"/>
</dbReference>
<dbReference type="SUPFAM" id="SSF50156">
    <property type="entry name" value="PDZ domain-like"/>
    <property type="match status" value="1"/>
</dbReference>
<dbReference type="InterPro" id="IPR041489">
    <property type="entry name" value="PDZ_6"/>
</dbReference>
<keyword evidence="3" id="KW-0440">LIM domain</keyword>
<dbReference type="PaxDb" id="7159-AAEL009910-PA"/>
<protein>
    <submittedName>
        <fullName evidence="6">AAEL009910-PA</fullName>
    </submittedName>
</protein>